<dbReference type="Proteomes" id="UP001208041">
    <property type="component" value="Unassembled WGS sequence"/>
</dbReference>
<keyword evidence="3" id="KW-1185">Reference proteome</keyword>
<name>A0AAE3J2F9_9RHOB</name>
<feature type="transmembrane region" description="Helical" evidence="1">
    <location>
        <begin position="230"/>
        <end position="249"/>
    </location>
</feature>
<feature type="transmembrane region" description="Helical" evidence="1">
    <location>
        <begin position="106"/>
        <end position="126"/>
    </location>
</feature>
<accession>A0AAE3J2F9</accession>
<evidence type="ECO:0000313" key="2">
    <source>
        <dbReference type="EMBL" id="MCV6825473.1"/>
    </source>
</evidence>
<keyword evidence="2" id="KW-0560">Oxidoreductase</keyword>
<protein>
    <submittedName>
        <fullName evidence="2">Dimethyl sulfoxide reductase anchor subunit</fullName>
        <ecNumber evidence="2">1.8.5.3</ecNumber>
    </submittedName>
</protein>
<feature type="transmembrane region" description="Helical" evidence="1">
    <location>
        <begin position="34"/>
        <end position="59"/>
    </location>
</feature>
<sequence>MHPAPSVIFFTVFSGMGFGLLAFLGLGFPAVTGLLAFAMYTIGFGFAVGGLLASTFHLGNPKNALKAFSQWRTSWLSREAVLSVAALLMMAVFAIGAIFAGVHFTIVGIVGAALCIATVFSTSMIYAQLKTVPRWNHVTTPLLFLLLSVTGGALLAGQVSFALPMLIATGAVQALTWYLGDSRFAQRGSTIETATGLGMIGKTRQFEPPHTGGNYLLNEMVYVIGRKHSMRLRVIAITLMSPVPFALLLLPHNHIWAALAVLSHIIGVVASRWLFFAEAEHVVGLYYDKR</sequence>
<organism evidence="2 3">
    <name type="scientific">Halocynthiibacter halioticoli</name>
    <dbReference type="NCBI Taxonomy" id="2986804"/>
    <lineage>
        <taxon>Bacteria</taxon>
        <taxon>Pseudomonadati</taxon>
        <taxon>Pseudomonadota</taxon>
        <taxon>Alphaproteobacteria</taxon>
        <taxon>Rhodobacterales</taxon>
        <taxon>Paracoccaceae</taxon>
        <taxon>Halocynthiibacter</taxon>
    </lineage>
</organism>
<keyword evidence="1" id="KW-0472">Membrane</keyword>
<dbReference type="Pfam" id="PF04976">
    <property type="entry name" value="DmsC"/>
    <property type="match status" value="1"/>
</dbReference>
<dbReference type="GO" id="GO:0019645">
    <property type="term" value="P:anaerobic electron transport chain"/>
    <property type="evidence" value="ECO:0007669"/>
    <property type="project" value="InterPro"/>
</dbReference>
<feature type="transmembrane region" description="Helical" evidence="1">
    <location>
        <begin position="7"/>
        <end position="28"/>
    </location>
</feature>
<keyword evidence="1" id="KW-1133">Transmembrane helix</keyword>
<evidence type="ECO:0000256" key="1">
    <source>
        <dbReference type="SAM" id="Phobius"/>
    </source>
</evidence>
<dbReference type="PANTHER" id="PTHR38095">
    <property type="entry name" value="ANAEROBIC DIMETHYL SULFOXIDE REDUCTASE CHAIN YNFH"/>
    <property type="match status" value="1"/>
</dbReference>
<dbReference type="AlphaFoldDB" id="A0AAE3J2F9"/>
<feature type="transmembrane region" description="Helical" evidence="1">
    <location>
        <begin position="161"/>
        <end position="180"/>
    </location>
</feature>
<dbReference type="InterPro" id="IPR007059">
    <property type="entry name" value="DmsC"/>
</dbReference>
<comment type="caution">
    <text evidence="2">The sequence shown here is derived from an EMBL/GenBank/DDBJ whole genome shotgun (WGS) entry which is preliminary data.</text>
</comment>
<evidence type="ECO:0000313" key="3">
    <source>
        <dbReference type="Proteomes" id="UP001208041"/>
    </source>
</evidence>
<feature type="transmembrane region" description="Helical" evidence="1">
    <location>
        <begin position="138"/>
        <end position="155"/>
    </location>
</feature>
<dbReference type="RefSeq" id="WP_263954346.1">
    <property type="nucleotide sequence ID" value="NZ_JAOYFC010000002.1"/>
</dbReference>
<dbReference type="PANTHER" id="PTHR38095:SF1">
    <property type="entry name" value="ANAEROBIC DIMETHYL SULFOXIDE REDUCTASE CHAIN YNFH"/>
    <property type="match status" value="1"/>
</dbReference>
<dbReference type="GO" id="GO:0009390">
    <property type="term" value="C:dimethyl sulfoxide reductase complex"/>
    <property type="evidence" value="ECO:0007669"/>
    <property type="project" value="TreeGrafter"/>
</dbReference>
<dbReference type="GO" id="GO:0009389">
    <property type="term" value="F:dimethyl sulfoxide reductase activity"/>
    <property type="evidence" value="ECO:0007669"/>
    <property type="project" value="TreeGrafter"/>
</dbReference>
<dbReference type="GO" id="GO:0005886">
    <property type="term" value="C:plasma membrane"/>
    <property type="evidence" value="ECO:0007669"/>
    <property type="project" value="TreeGrafter"/>
</dbReference>
<feature type="transmembrane region" description="Helical" evidence="1">
    <location>
        <begin position="80"/>
        <end position="100"/>
    </location>
</feature>
<keyword evidence="1" id="KW-0812">Transmembrane</keyword>
<feature type="transmembrane region" description="Helical" evidence="1">
    <location>
        <begin position="255"/>
        <end position="275"/>
    </location>
</feature>
<proteinExistence type="predicted"/>
<dbReference type="EMBL" id="JAOYFC010000002">
    <property type="protein sequence ID" value="MCV6825473.1"/>
    <property type="molecule type" value="Genomic_DNA"/>
</dbReference>
<dbReference type="EC" id="1.8.5.3" evidence="2"/>
<reference evidence="2" key="1">
    <citation type="submission" date="2022-10" db="EMBL/GenBank/DDBJ databases">
        <authorList>
            <person name="Yue Y."/>
        </authorList>
    </citation>
    <scope>NUCLEOTIDE SEQUENCE</scope>
    <source>
        <strain evidence="2">Z654</strain>
    </source>
</reference>
<gene>
    <name evidence="2" type="ORF">OH136_13005</name>
</gene>